<dbReference type="PRINTS" id="PR00107">
    <property type="entry name" value="PHOSPHOCPHPR"/>
</dbReference>
<keyword evidence="4" id="KW-0762">Sugar transport</keyword>
<dbReference type="NCBIfam" id="TIGR01003">
    <property type="entry name" value="PTS_HPr_family"/>
    <property type="match status" value="1"/>
</dbReference>
<reference evidence="7 8" key="1">
    <citation type="submission" date="2016-11" db="EMBL/GenBank/DDBJ databases">
        <authorList>
            <person name="Jaros S."/>
            <person name="Januszkiewicz K."/>
            <person name="Wedrychowicz H."/>
        </authorList>
    </citation>
    <scope>NUCLEOTIDE SEQUENCE [LARGE SCALE GENOMIC DNA]</scope>
    <source>
        <strain evidence="7 8">GAS138</strain>
    </source>
</reference>
<evidence type="ECO:0000259" key="6">
    <source>
        <dbReference type="PROSITE" id="PS51350"/>
    </source>
</evidence>
<dbReference type="EMBL" id="LT670817">
    <property type="protein sequence ID" value="SHG12165.1"/>
    <property type="molecule type" value="Genomic_DNA"/>
</dbReference>
<evidence type="ECO:0000256" key="2">
    <source>
        <dbReference type="ARBA" id="ARBA00020422"/>
    </source>
</evidence>
<gene>
    <name evidence="7" type="ORF">SAMN05443248_0359</name>
</gene>
<evidence type="ECO:0000256" key="5">
    <source>
        <dbReference type="ARBA" id="ARBA00033055"/>
    </source>
</evidence>
<name>A0A1M5H8C8_9BRAD</name>
<dbReference type="PANTHER" id="PTHR33705:SF1">
    <property type="entry name" value="PHOSPHOCARRIER PROTEIN HPR"/>
    <property type="match status" value="1"/>
</dbReference>
<dbReference type="Pfam" id="PF00381">
    <property type="entry name" value="PTS-HPr"/>
    <property type="match status" value="1"/>
</dbReference>
<evidence type="ECO:0000313" key="8">
    <source>
        <dbReference type="Proteomes" id="UP000189796"/>
    </source>
</evidence>
<dbReference type="OrthoDB" id="9807562at2"/>
<keyword evidence="3" id="KW-0813">Transport</keyword>
<dbReference type="Proteomes" id="UP000189796">
    <property type="component" value="Chromosome I"/>
</dbReference>
<dbReference type="InterPro" id="IPR000032">
    <property type="entry name" value="HPr-like"/>
</dbReference>
<dbReference type="Gene3D" id="3.30.1340.10">
    <property type="entry name" value="HPr-like"/>
    <property type="match status" value="1"/>
</dbReference>
<dbReference type="PANTHER" id="PTHR33705">
    <property type="entry name" value="PHOSPHOCARRIER PROTEIN HPR"/>
    <property type="match status" value="1"/>
</dbReference>
<dbReference type="CDD" id="cd00367">
    <property type="entry name" value="PTS-HPr_like"/>
    <property type="match status" value="1"/>
</dbReference>
<protein>
    <recommendedName>
        <fullName evidence="2">Phosphocarrier protein HPr</fullName>
    </recommendedName>
    <alternativeName>
        <fullName evidence="5">Histidine-containing protein</fullName>
    </alternativeName>
</protein>
<dbReference type="RefSeq" id="WP_079599761.1">
    <property type="nucleotide sequence ID" value="NZ_LT670817.1"/>
</dbReference>
<dbReference type="PROSITE" id="PS51350">
    <property type="entry name" value="PTS_HPR_DOM"/>
    <property type="match status" value="1"/>
</dbReference>
<feature type="domain" description="HPr" evidence="6">
    <location>
        <begin position="3"/>
        <end position="92"/>
    </location>
</feature>
<dbReference type="InterPro" id="IPR050399">
    <property type="entry name" value="HPr"/>
</dbReference>
<evidence type="ECO:0000256" key="1">
    <source>
        <dbReference type="ARBA" id="ARBA00003681"/>
    </source>
</evidence>
<comment type="function">
    <text evidence="1">General (non sugar-specific) component of the phosphoenolpyruvate-dependent sugar phosphotransferase system (sugar PTS). This major carbohydrate active-transport system catalyzes the phosphorylation of incoming sugar substrates concomitantly with their translocation across the cell membrane. The phosphoryl group from phosphoenolpyruvate (PEP) is transferred to the phosphoryl carrier protein HPr by enzyme I. Phospho-HPr then transfers it to the PTS EIIA domain.</text>
</comment>
<dbReference type="PROSITE" id="PS00369">
    <property type="entry name" value="PTS_HPR_HIS"/>
    <property type="match status" value="1"/>
</dbReference>
<dbReference type="AlphaFoldDB" id="A0A1M5H8C8"/>
<accession>A0A1M5H8C8</accession>
<proteinExistence type="predicted"/>
<evidence type="ECO:0000256" key="3">
    <source>
        <dbReference type="ARBA" id="ARBA00022448"/>
    </source>
</evidence>
<organism evidence="7 8">
    <name type="scientific">Bradyrhizobium erythrophlei</name>
    <dbReference type="NCBI Taxonomy" id="1437360"/>
    <lineage>
        <taxon>Bacteria</taxon>
        <taxon>Pseudomonadati</taxon>
        <taxon>Pseudomonadota</taxon>
        <taxon>Alphaproteobacteria</taxon>
        <taxon>Hyphomicrobiales</taxon>
        <taxon>Nitrobacteraceae</taxon>
        <taxon>Bradyrhizobium</taxon>
    </lineage>
</organism>
<dbReference type="InterPro" id="IPR001020">
    <property type="entry name" value="PTS_HPr_His_P_site"/>
</dbReference>
<evidence type="ECO:0000256" key="4">
    <source>
        <dbReference type="ARBA" id="ARBA00022597"/>
    </source>
</evidence>
<evidence type="ECO:0000313" key="7">
    <source>
        <dbReference type="EMBL" id="SHG12165.1"/>
    </source>
</evidence>
<dbReference type="InterPro" id="IPR035895">
    <property type="entry name" value="HPr-like_sf"/>
</dbReference>
<sequence length="93" mass="10117">MNKHQASVLMRHEVGLHARPSVKLTKLAKAFESRIDLGLSPDGPWVDAKSIVKVMATKAPKDSTIYFRAEGADAKVALEALVTLVDGDFQDGR</sequence>
<dbReference type="SUPFAM" id="SSF55594">
    <property type="entry name" value="HPr-like"/>
    <property type="match status" value="1"/>
</dbReference>